<evidence type="ECO:0000256" key="5">
    <source>
        <dbReference type="ARBA" id="ARBA00023136"/>
    </source>
</evidence>
<evidence type="ECO:0000259" key="7">
    <source>
        <dbReference type="Pfam" id="PF02706"/>
    </source>
</evidence>
<dbReference type="Gene3D" id="3.30.1890.10">
    <property type="entry name" value="FepE-like"/>
    <property type="match status" value="1"/>
</dbReference>
<protein>
    <submittedName>
        <fullName evidence="8">LPS O-antigen length regulator</fullName>
    </submittedName>
</protein>
<evidence type="ECO:0000256" key="6">
    <source>
        <dbReference type="SAM" id="Phobius"/>
    </source>
</evidence>
<dbReference type="Proteomes" id="UP001495779">
    <property type="component" value="Unassembled WGS sequence"/>
</dbReference>
<evidence type="ECO:0000313" key="10">
    <source>
        <dbReference type="Proteomes" id="UP001495779"/>
    </source>
</evidence>
<keyword evidence="2" id="KW-1003">Cell membrane</keyword>
<dbReference type="EMBL" id="JAGSRH010000016">
    <property type="protein sequence ID" value="MER5077629.1"/>
    <property type="molecule type" value="Genomic_DNA"/>
</dbReference>
<gene>
    <name evidence="8" type="primary">fepE</name>
    <name evidence="8" type="ORF">JRA39_002059</name>
    <name evidence="9" type="ORF">KDV35_12285</name>
</gene>
<reference evidence="9 10" key="1">
    <citation type="submission" date="2021-04" db="EMBL/GenBank/DDBJ databases">
        <title>Determining the burden of carbapenem-resistant Enterobacterales from a tertiary public heath setting in Bangladesh: a clinical, epidemiological, and molecular study.</title>
        <authorList>
            <person name="Farzana R."/>
            <person name="Walsh T.R."/>
        </authorList>
    </citation>
    <scope>NUCLEOTIDE SEQUENCE [LARGE SCALE GENOMIC DNA]</scope>
    <source>
        <strain evidence="9">Dmpro_s316</strain>
        <strain evidence="10">dmpro_s316</strain>
    </source>
</reference>
<dbReference type="SUPFAM" id="SSF160355">
    <property type="entry name" value="Bacterial polysaccharide co-polymerase-like"/>
    <property type="match status" value="1"/>
</dbReference>
<feature type="domain" description="Polysaccharide chain length determinant N-terminal" evidence="7">
    <location>
        <begin position="27"/>
        <end position="124"/>
    </location>
</feature>
<sequence>MSTDRESRNDKTASEMQISQFNLQQSDEVDLMALFAVLIRNKFIIIAITVAITLISTLVVSLLPQKWSSTAVVVPPSSEEIKDINTLSAQLSVLDVKIDLSAQQIFNAFIEQYRSKVNQEAYVRSTNYFQELAKKIDPADKENGEQRLVNNIITNSIHITDQSKEKNSTSNDIILTFIAPTPSEAQDLLAGYVRYTATKVREQFKQDIQNAIAQQLVRANETFKQEVTKIRTEYDVKVERLKRAIDIAKAAGVRKPIVTDSAIISDDPDYPIALGTEALEKKLAIELQNRDIAMLSEDLQIRQHYINSLSELKIDTIDFLPAKFILAPDLPAKKDSPKSTLIIALSAILGLILSSAYVLTRELYRDYTMKTASHS</sequence>
<proteinExistence type="predicted"/>
<dbReference type="InterPro" id="IPR003856">
    <property type="entry name" value="LPS_length_determ_N"/>
</dbReference>
<accession>A0AAI9I088</accession>
<evidence type="ECO:0000256" key="3">
    <source>
        <dbReference type="ARBA" id="ARBA00022692"/>
    </source>
</evidence>
<comment type="caution">
    <text evidence="8">The sequence shown here is derived from an EMBL/GenBank/DDBJ whole genome shotgun (WGS) entry which is preliminary data.</text>
</comment>
<evidence type="ECO:0000256" key="4">
    <source>
        <dbReference type="ARBA" id="ARBA00022989"/>
    </source>
</evidence>
<keyword evidence="5 6" id="KW-0472">Membrane</keyword>
<comment type="subcellular location">
    <subcellularLocation>
        <location evidence="1">Cell membrane</location>
        <topology evidence="1">Multi-pass membrane protein</topology>
    </subcellularLocation>
</comment>
<dbReference type="InterPro" id="IPR050445">
    <property type="entry name" value="Bact_polysacc_biosynth/exp"/>
</dbReference>
<dbReference type="Pfam" id="PF02706">
    <property type="entry name" value="Wzz"/>
    <property type="match status" value="1"/>
</dbReference>
<evidence type="ECO:0000313" key="9">
    <source>
        <dbReference type="EMBL" id="MER5077629.1"/>
    </source>
</evidence>
<evidence type="ECO:0000313" key="8">
    <source>
        <dbReference type="EMBL" id="EMP9433008.1"/>
    </source>
</evidence>
<reference evidence="8" key="2">
    <citation type="submission" date="2024-02" db="EMBL/GenBank/DDBJ databases">
        <authorList>
            <consortium name="Clinical and Environmental Microbiology Branch: Whole genome sequencing antimicrobial resistance pathogens in the healthcare setting"/>
        </authorList>
    </citation>
    <scope>NUCLEOTIDE SEQUENCE</scope>
    <source>
        <strain evidence="8">2020GO-00142</strain>
    </source>
</reference>
<dbReference type="RefSeq" id="WP_154624233.1">
    <property type="nucleotide sequence ID" value="NZ_CP095443.1"/>
</dbReference>
<dbReference type="GO" id="GO:0005886">
    <property type="term" value="C:plasma membrane"/>
    <property type="evidence" value="ECO:0007669"/>
    <property type="project" value="UniProtKB-SubCell"/>
</dbReference>
<dbReference type="PANTHER" id="PTHR32309:SF13">
    <property type="entry name" value="FERRIC ENTEROBACTIN TRANSPORT PROTEIN FEPE"/>
    <property type="match status" value="1"/>
</dbReference>
<organism evidence="8">
    <name type="scientific">Providencia stuartii</name>
    <dbReference type="NCBI Taxonomy" id="588"/>
    <lineage>
        <taxon>Bacteria</taxon>
        <taxon>Pseudomonadati</taxon>
        <taxon>Pseudomonadota</taxon>
        <taxon>Gammaproteobacteria</taxon>
        <taxon>Enterobacterales</taxon>
        <taxon>Morganellaceae</taxon>
        <taxon>Providencia</taxon>
    </lineage>
</organism>
<evidence type="ECO:0000256" key="2">
    <source>
        <dbReference type="ARBA" id="ARBA00022475"/>
    </source>
</evidence>
<keyword evidence="4 6" id="KW-1133">Transmembrane helix</keyword>
<dbReference type="NCBIfam" id="NF007699">
    <property type="entry name" value="PRK10381.1"/>
    <property type="match status" value="1"/>
</dbReference>
<dbReference type="PANTHER" id="PTHR32309">
    <property type="entry name" value="TYROSINE-PROTEIN KINASE"/>
    <property type="match status" value="1"/>
</dbReference>
<name>A0AAI9I088_PROST</name>
<dbReference type="EMBL" id="AAZDVE040000013">
    <property type="protein sequence ID" value="EMP9433008.1"/>
    <property type="molecule type" value="Genomic_DNA"/>
</dbReference>
<dbReference type="AlphaFoldDB" id="A0AAI9I088"/>
<feature type="transmembrane region" description="Helical" evidence="6">
    <location>
        <begin position="341"/>
        <end position="360"/>
    </location>
</feature>
<feature type="transmembrane region" description="Helical" evidence="6">
    <location>
        <begin position="43"/>
        <end position="63"/>
    </location>
</feature>
<dbReference type="GO" id="GO:0004713">
    <property type="term" value="F:protein tyrosine kinase activity"/>
    <property type="evidence" value="ECO:0007669"/>
    <property type="project" value="TreeGrafter"/>
</dbReference>
<keyword evidence="3 6" id="KW-0812">Transmembrane</keyword>
<evidence type="ECO:0000256" key="1">
    <source>
        <dbReference type="ARBA" id="ARBA00004651"/>
    </source>
</evidence>